<dbReference type="InterPro" id="IPR003822">
    <property type="entry name" value="PAH"/>
</dbReference>
<evidence type="ECO:0000313" key="4">
    <source>
        <dbReference type="EMBL" id="OTG00237.1"/>
    </source>
</evidence>
<dbReference type="EMBL" id="CM007902">
    <property type="protein sequence ID" value="OTG00237.1"/>
    <property type="molecule type" value="Genomic_DNA"/>
</dbReference>
<dbReference type="AlphaFoldDB" id="A0A251SMZ7"/>
<accession>A0A251SMZ7</accession>
<evidence type="ECO:0000313" key="5">
    <source>
        <dbReference type="Proteomes" id="UP000215914"/>
    </source>
</evidence>
<protein>
    <submittedName>
        <fullName evidence="4">Putative paired amphipathic helix</fullName>
    </submittedName>
</protein>
<sequence>MSCWSLCRARSKSRSRPRSADLIHSDFKRLKHGPNHLPTDIHGFPGILLECKILTVSDAQQRLKSFREKLTPEEYLEFPDIMMDFREGRLDMLGVKENVIKLCETHQELLPLFNIYLPEREKITLPQAANDVKKAPKFDIGKLMEPKLAKRIQLH</sequence>
<keyword evidence="5" id="KW-1185">Reference proteome</keyword>
<comment type="subcellular location">
    <subcellularLocation>
        <location evidence="1 3">Nucleus</location>
    </subcellularLocation>
</comment>
<evidence type="ECO:0000256" key="3">
    <source>
        <dbReference type="PROSITE-ProRule" id="PRU00810"/>
    </source>
</evidence>
<dbReference type="GO" id="GO:0005634">
    <property type="term" value="C:nucleus"/>
    <property type="evidence" value="ECO:0007669"/>
    <property type="project" value="UniProtKB-SubCell"/>
</dbReference>
<dbReference type="SUPFAM" id="SSF47762">
    <property type="entry name" value="PAH2 domain"/>
    <property type="match status" value="1"/>
</dbReference>
<dbReference type="Proteomes" id="UP000215914">
    <property type="component" value="Chromosome 13"/>
</dbReference>
<evidence type="ECO:0000256" key="2">
    <source>
        <dbReference type="ARBA" id="ARBA00023242"/>
    </source>
</evidence>
<gene>
    <name evidence="4" type="ORF">HannXRQ_Chr13g0388761</name>
</gene>
<dbReference type="PROSITE" id="PS51477">
    <property type="entry name" value="PAH"/>
    <property type="match status" value="1"/>
</dbReference>
<keyword evidence="2 3" id="KW-0539">Nucleus</keyword>
<dbReference type="STRING" id="4232.A0A251SMZ7"/>
<dbReference type="InterPro" id="IPR036600">
    <property type="entry name" value="PAH_sf"/>
</dbReference>
<name>A0A251SMZ7_HELAN</name>
<dbReference type="InParanoid" id="A0A251SMZ7"/>
<dbReference type="GO" id="GO:0006355">
    <property type="term" value="P:regulation of DNA-templated transcription"/>
    <property type="evidence" value="ECO:0007669"/>
    <property type="project" value="InterPro"/>
</dbReference>
<reference evidence="5" key="1">
    <citation type="journal article" date="2017" name="Nature">
        <title>The sunflower genome provides insights into oil metabolism, flowering and Asterid evolution.</title>
        <authorList>
            <person name="Badouin H."/>
            <person name="Gouzy J."/>
            <person name="Grassa C.J."/>
            <person name="Murat F."/>
            <person name="Staton S.E."/>
            <person name="Cottret L."/>
            <person name="Lelandais-Briere C."/>
            <person name="Owens G.L."/>
            <person name="Carrere S."/>
            <person name="Mayjonade B."/>
            <person name="Legrand L."/>
            <person name="Gill N."/>
            <person name="Kane N.C."/>
            <person name="Bowers J.E."/>
            <person name="Hubner S."/>
            <person name="Bellec A."/>
            <person name="Berard A."/>
            <person name="Berges H."/>
            <person name="Blanchet N."/>
            <person name="Boniface M.C."/>
            <person name="Brunel D."/>
            <person name="Catrice O."/>
            <person name="Chaidir N."/>
            <person name="Claudel C."/>
            <person name="Donnadieu C."/>
            <person name="Faraut T."/>
            <person name="Fievet G."/>
            <person name="Helmstetter N."/>
            <person name="King M."/>
            <person name="Knapp S.J."/>
            <person name="Lai Z."/>
            <person name="Le Paslier M.C."/>
            <person name="Lippi Y."/>
            <person name="Lorenzon L."/>
            <person name="Mandel J.R."/>
            <person name="Marage G."/>
            <person name="Marchand G."/>
            <person name="Marquand E."/>
            <person name="Bret-Mestries E."/>
            <person name="Morien E."/>
            <person name="Nambeesan S."/>
            <person name="Nguyen T."/>
            <person name="Pegot-Espagnet P."/>
            <person name="Pouilly N."/>
            <person name="Raftis F."/>
            <person name="Sallet E."/>
            <person name="Schiex T."/>
            <person name="Thomas J."/>
            <person name="Vandecasteele C."/>
            <person name="Vares D."/>
            <person name="Vear F."/>
            <person name="Vautrin S."/>
            <person name="Crespi M."/>
            <person name="Mangin B."/>
            <person name="Burke J.M."/>
            <person name="Salse J."/>
            <person name="Munos S."/>
            <person name="Vincourt P."/>
            <person name="Rieseberg L.H."/>
            <person name="Langlade N.B."/>
        </authorList>
    </citation>
    <scope>NUCLEOTIDE SEQUENCE [LARGE SCALE GENOMIC DNA]</scope>
    <source>
        <strain evidence="5">cv. SF193</strain>
    </source>
</reference>
<organism evidence="4 5">
    <name type="scientific">Helianthus annuus</name>
    <name type="common">Common sunflower</name>
    <dbReference type="NCBI Taxonomy" id="4232"/>
    <lineage>
        <taxon>Eukaryota</taxon>
        <taxon>Viridiplantae</taxon>
        <taxon>Streptophyta</taxon>
        <taxon>Embryophyta</taxon>
        <taxon>Tracheophyta</taxon>
        <taxon>Spermatophyta</taxon>
        <taxon>Magnoliopsida</taxon>
        <taxon>eudicotyledons</taxon>
        <taxon>Gunneridae</taxon>
        <taxon>Pentapetalae</taxon>
        <taxon>asterids</taxon>
        <taxon>campanulids</taxon>
        <taxon>Asterales</taxon>
        <taxon>Asteraceae</taxon>
        <taxon>Asteroideae</taxon>
        <taxon>Heliantheae alliance</taxon>
        <taxon>Heliantheae</taxon>
        <taxon>Helianthus</taxon>
    </lineage>
</organism>
<proteinExistence type="predicted"/>
<evidence type="ECO:0000256" key="1">
    <source>
        <dbReference type="ARBA" id="ARBA00004123"/>
    </source>
</evidence>
<dbReference type="Gene3D" id="1.20.1160.11">
    <property type="entry name" value="Paired amphipathic helix"/>
    <property type="match status" value="1"/>
</dbReference>